<keyword evidence="2" id="KW-1185">Reference proteome</keyword>
<sequence>MDSRLLESLPLDHIDGVHMPSLRELKAVPTSFNKKKLSLQTGCTCQTLDDAMRAGEQGADYVAFPATEKTAITQWSLMTELPTVAENVTSLESAQEARLAGADFLSVSLRGDENDHTLLAAVDKFLS</sequence>
<protein>
    <recommendedName>
        <fullName evidence="3">N-acylglucosamine-6-phosphate 2-epimerase</fullName>
    </recommendedName>
</protein>
<dbReference type="EMBL" id="BAQD01000005">
    <property type="protein sequence ID" value="GBQ05470.1"/>
    <property type="molecule type" value="Genomic_DNA"/>
</dbReference>
<organism evidence="1 2">
    <name type="scientific">Saccharibacter floricola DSM 15669</name>
    <dbReference type="NCBI Taxonomy" id="1123227"/>
    <lineage>
        <taxon>Bacteria</taxon>
        <taxon>Pseudomonadati</taxon>
        <taxon>Pseudomonadota</taxon>
        <taxon>Alphaproteobacteria</taxon>
        <taxon>Acetobacterales</taxon>
        <taxon>Acetobacteraceae</taxon>
        <taxon>Saccharibacter</taxon>
    </lineage>
</organism>
<evidence type="ECO:0008006" key="3">
    <source>
        <dbReference type="Google" id="ProtNLM"/>
    </source>
</evidence>
<gene>
    <name evidence="1" type="ORF">AA15669_0474</name>
</gene>
<dbReference type="Proteomes" id="UP001062901">
    <property type="component" value="Unassembled WGS sequence"/>
</dbReference>
<dbReference type="InterPro" id="IPR036206">
    <property type="entry name" value="ThiamineP_synth_sf"/>
</dbReference>
<evidence type="ECO:0000313" key="2">
    <source>
        <dbReference type="Proteomes" id="UP001062901"/>
    </source>
</evidence>
<dbReference type="SUPFAM" id="SSF51391">
    <property type="entry name" value="Thiamin phosphate synthase"/>
    <property type="match status" value="1"/>
</dbReference>
<comment type="caution">
    <text evidence="1">The sequence shown here is derived from an EMBL/GenBank/DDBJ whole genome shotgun (WGS) entry which is preliminary data.</text>
</comment>
<name>A0ABQ0NX05_9PROT</name>
<accession>A0ABQ0NX05</accession>
<dbReference type="InterPro" id="IPR013785">
    <property type="entry name" value="Aldolase_TIM"/>
</dbReference>
<proteinExistence type="predicted"/>
<dbReference type="Gene3D" id="3.20.20.70">
    <property type="entry name" value="Aldolase class I"/>
    <property type="match status" value="1"/>
</dbReference>
<evidence type="ECO:0000313" key="1">
    <source>
        <dbReference type="EMBL" id="GBQ05470.1"/>
    </source>
</evidence>
<reference evidence="1" key="1">
    <citation type="submission" date="2013-04" db="EMBL/GenBank/DDBJ databases">
        <title>The genome sequencing project of 58 acetic acid bacteria.</title>
        <authorList>
            <person name="Okamoto-Kainuma A."/>
            <person name="Ishikawa M."/>
            <person name="Umino S."/>
            <person name="Koizumi Y."/>
            <person name="Shiwa Y."/>
            <person name="Yoshikawa H."/>
            <person name="Matsutani M."/>
            <person name="Matsushita K."/>
        </authorList>
    </citation>
    <scope>NUCLEOTIDE SEQUENCE</scope>
    <source>
        <strain evidence="1">DSM 15669</strain>
    </source>
</reference>